<dbReference type="InterPro" id="IPR023213">
    <property type="entry name" value="CAT-like_dom_sf"/>
</dbReference>
<proteinExistence type="predicted"/>
<name>A0A978UKX2_ZIZJJ</name>
<evidence type="ECO:0000313" key="1">
    <source>
        <dbReference type="EMBL" id="KAH7515474.1"/>
    </source>
</evidence>
<dbReference type="EMBL" id="JAEACU010000010">
    <property type="protein sequence ID" value="KAH7515474.1"/>
    <property type="molecule type" value="Genomic_DNA"/>
</dbReference>
<comment type="caution">
    <text evidence="1">The sequence shown here is derived from an EMBL/GenBank/DDBJ whole genome shotgun (WGS) entry which is preliminary data.</text>
</comment>
<dbReference type="Gene3D" id="3.30.559.10">
    <property type="entry name" value="Chloramphenicol acetyltransferase-like domain"/>
    <property type="match status" value="1"/>
</dbReference>
<accession>A0A978UKX2</accession>
<gene>
    <name evidence="1" type="ORF">FEM48_Zijuj10G0030200</name>
</gene>
<sequence length="105" mass="11854">MANLGNCALQHSKNPFHLIPWDLYFINSQNHTPNRRTILGKAFPSPNLLSQTKDFMKCLFDRLKKSLSPALVLFCPLAGRVRTIKNENENENLFHVPSTSTATTA</sequence>
<dbReference type="AlphaFoldDB" id="A0A978UKX2"/>
<organism evidence="1 2">
    <name type="scientific">Ziziphus jujuba var. spinosa</name>
    <dbReference type="NCBI Taxonomy" id="714518"/>
    <lineage>
        <taxon>Eukaryota</taxon>
        <taxon>Viridiplantae</taxon>
        <taxon>Streptophyta</taxon>
        <taxon>Embryophyta</taxon>
        <taxon>Tracheophyta</taxon>
        <taxon>Spermatophyta</taxon>
        <taxon>Magnoliopsida</taxon>
        <taxon>eudicotyledons</taxon>
        <taxon>Gunneridae</taxon>
        <taxon>Pentapetalae</taxon>
        <taxon>rosids</taxon>
        <taxon>fabids</taxon>
        <taxon>Rosales</taxon>
        <taxon>Rhamnaceae</taxon>
        <taxon>Paliureae</taxon>
        <taxon>Ziziphus</taxon>
    </lineage>
</organism>
<reference evidence="1" key="1">
    <citation type="journal article" date="2021" name="Front. Plant Sci.">
        <title>Chromosome-Scale Genome Assembly for Chinese Sour Jujube and Insights Into Its Genome Evolution and Domestication Signature.</title>
        <authorList>
            <person name="Shen L.-Y."/>
            <person name="Luo H."/>
            <person name="Wang X.-L."/>
            <person name="Wang X.-M."/>
            <person name="Qiu X.-J."/>
            <person name="Liu H."/>
            <person name="Zhou S.-S."/>
            <person name="Jia K.-H."/>
            <person name="Nie S."/>
            <person name="Bao Y.-T."/>
            <person name="Zhang R.-G."/>
            <person name="Yun Q.-Z."/>
            <person name="Chai Y.-H."/>
            <person name="Lu J.-Y."/>
            <person name="Li Y."/>
            <person name="Zhao S.-W."/>
            <person name="Mao J.-F."/>
            <person name="Jia S.-G."/>
            <person name="Mao Y.-M."/>
        </authorList>
    </citation>
    <scope>NUCLEOTIDE SEQUENCE</scope>
    <source>
        <strain evidence="1">AT0</strain>
        <tissue evidence="1">Leaf</tissue>
    </source>
</reference>
<evidence type="ECO:0000313" key="2">
    <source>
        <dbReference type="Proteomes" id="UP000813462"/>
    </source>
</evidence>
<dbReference type="Proteomes" id="UP000813462">
    <property type="component" value="Unassembled WGS sequence"/>
</dbReference>
<protein>
    <submittedName>
        <fullName evidence="1">Uncharacterized protein</fullName>
    </submittedName>
</protein>